<dbReference type="Pfam" id="PF00764">
    <property type="entry name" value="Arginosuc_synth"/>
    <property type="match status" value="1"/>
</dbReference>
<dbReference type="EC" id="6.3.4.5" evidence="4"/>
<evidence type="ECO:0000256" key="6">
    <source>
        <dbReference type="ARBA" id="ARBA00022436"/>
    </source>
</evidence>
<dbReference type="HAMAP" id="MF_00005">
    <property type="entry name" value="Arg_succ_synth_type1"/>
    <property type="match status" value="1"/>
</dbReference>
<dbReference type="NCBIfam" id="NF001770">
    <property type="entry name" value="PRK00509.1"/>
    <property type="match status" value="1"/>
</dbReference>
<dbReference type="InterPro" id="IPR024074">
    <property type="entry name" value="AS_cat/multimer_dom_body"/>
</dbReference>
<protein>
    <recommendedName>
        <fullName evidence="5">Argininosuccinate synthase</fullName>
        <ecNumber evidence="4">6.3.4.5</ecNumber>
    </recommendedName>
    <alternativeName>
        <fullName evidence="12">Citrulline--aspartate ligase</fullName>
    </alternativeName>
</protein>
<reference evidence="17 18" key="1">
    <citation type="submission" date="2015-04" db="EMBL/GenBank/DDBJ databases">
        <authorList>
            <person name="Syromyatnikov M.Y."/>
            <person name="Popov V.N."/>
        </authorList>
    </citation>
    <scope>NUCLEOTIDE SEQUENCE [LARGE SCALE GENOMIC DNA]</scope>
</reference>
<comment type="pathway">
    <text evidence="2">Nitrogen metabolism; urea cycle; (N(omega)-L-arginino)succinate from L-aspartate and L-citrulline: step 1/1.</text>
</comment>
<keyword evidence="18" id="KW-1185">Reference proteome</keyword>
<name>A0A1J1HXG2_9DIPT</name>
<evidence type="ECO:0000259" key="16">
    <source>
        <dbReference type="Pfam" id="PF20979"/>
    </source>
</evidence>
<dbReference type="PROSITE" id="PS00565">
    <property type="entry name" value="ARGININOSUCCIN_SYN_2"/>
    <property type="match status" value="1"/>
</dbReference>
<evidence type="ECO:0000256" key="5">
    <source>
        <dbReference type="ARBA" id="ARBA00014810"/>
    </source>
</evidence>
<gene>
    <name evidence="17" type="ORF">CLUMA_CG004897</name>
</gene>
<evidence type="ECO:0000259" key="15">
    <source>
        <dbReference type="Pfam" id="PF00764"/>
    </source>
</evidence>
<evidence type="ECO:0000256" key="1">
    <source>
        <dbReference type="ARBA" id="ARBA00004967"/>
    </source>
</evidence>
<dbReference type="Pfam" id="PF20979">
    <property type="entry name" value="Arginosuc_syn_C"/>
    <property type="match status" value="1"/>
</dbReference>
<dbReference type="NCBIfam" id="TIGR00032">
    <property type="entry name" value="argG"/>
    <property type="match status" value="1"/>
</dbReference>
<dbReference type="SUPFAM" id="SSF52402">
    <property type="entry name" value="Adenine nucleotide alpha hydrolases-like"/>
    <property type="match status" value="1"/>
</dbReference>
<keyword evidence="8" id="KW-0436">Ligase</keyword>
<evidence type="ECO:0000256" key="12">
    <source>
        <dbReference type="ARBA" id="ARBA00029916"/>
    </source>
</evidence>
<dbReference type="InterPro" id="IPR048267">
    <property type="entry name" value="Arginosuc_syn_N"/>
</dbReference>
<keyword evidence="10" id="KW-0547">Nucleotide-binding</keyword>
<evidence type="ECO:0000313" key="17">
    <source>
        <dbReference type="EMBL" id="CRK91214.1"/>
    </source>
</evidence>
<dbReference type="Gene3D" id="3.40.50.620">
    <property type="entry name" value="HUPs"/>
    <property type="match status" value="1"/>
</dbReference>
<evidence type="ECO:0000256" key="11">
    <source>
        <dbReference type="ARBA" id="ARBA00022840"/>
    </source>
</evidence>
<comment type="subunit">
    <text evidence="3">Homotetramer.</text>
</comment>
<dbReference type="InterPro" id="IPR018223">
    <property type="entry name" value="Arginosuc_synth_CS"/>
</dbReference>
<evidence type="ECO:0000256" key="3">
    <source>
        <dbReference type="ARBA" id="ARBA00011881"/>
    </source>
</evidence>
<dbReference type="InterPro" id="IPR014729">
    <property type="entry name" value="Rossmann-like_a/b/a_fold"/>
</dbReference>
<dbReference type="InterPro" id="IPR001518">
    <property type="entry name" value="Arginosuc_synth"/>
</dbReference>
<keyword evidence="6" id="KW-0835">Urea cycle</keyword>
<proteinExistence type="inferred from homology"/>
<evidence type="ECO:0000256" key="13">
    <source>
        <dbReference type="ARBA" id="ARBA00049077"/>
    </source>
</evidence>
<dbReference type="GO" id="GO:0000050">
    <property type="term" value="P:urea cycle"/>
    <property type="evidence" value="ECO:0007669"/>
    <property type="project" value="UniProtKB-UniPathway"/>
</dbReference>
<dbReference type="FunFam" id="3.90.1260.10:FF:000003">
    <property type="entry name" value="Argininosuccinate synthase"/>
    <property type="match status" value="1"/>
</dbReference>
<dbReference type="Proteomes" id="UP000183832">
    <property type="component" value="Unassembled WGS sequence"/>
</dbReference>
<feature type="domain" description="Arginosuccinate synthase-like N-terminal" evidence="15">
    <location>
        <begin position="10"/>
        <end position="174"/>
    </location>
</feature>
<dbReference type="PANTHER" id="PTHR11587:SF2">
    <property type="entry name" value="ARGININOSUCCINATE SYNTHASE"/>
    <property type="match status" value="1"/>
</dbReference>
<accession>A0A1J1HXG2</accession>
<dbReference type="SUPFAM" id="SSF69864">
    <property type="entry name" value="Argininosuccinate synthetase, C-terminal domain"/>
    <property type="match status" value="1"/>
</dbReference>
<keyword evidence="11" id="KW-0067">ATP-binding</keyword>
<dbReference type="InterPro" id="IPR048268">
    <property type="entry name" value="Arginosuc_syn_C"/>
</dbReference>
<dbReference type="PANTHER" id="PTHR11587">
    <property type="entry name" value="ARGININOSUCCINATE SYNTHASE"/>
    <property type="match status" value="1"/>
</dbReference>
<dbReference type="FunFam" id="3.40.50.620:FF:000019">
    <property type="entry name" value="Argininosuccinate synthase"/>
    <property type="match status" value="1"/>
</dbReference>
<sequence length="431" mass="48559">MVQLTMEMEKVLLAYSGGLDTSCILKWLIQKGFDVICFVGDVGQKEDFQSVKDKAIKIGATEVVVKDLRNLFVEHFVWPAVKMGLIYEKRYLLGTALARPCISLALIETAKEFNCMYISHGATGKGNDQIRFELSCYALNPHLKVIAPWRLPEFCEKFQGRNDLMEFAKVNAIPVSASLKSPWSTDSNIMHTSFEAGVLEDPAQIAPDEIFISTKSPMKAPDTPILIEIVFNGGVPIRCVETSTGKTFEQPLHILEYLNQIGGEHGIGRVDIVENRFIGLKSRGVYETPGARILFEAHQDLEIYCLDREILRVKSLLADRMADYVYNGFWFSPEAEYVKHCVEESQRTVNGRVTVEIFKGNCWAVSRESLYSLYNQELASMSVHGQLNPSAATGFIEINAIRLKEHYRAYHNATPNNIKGLSRNFSRVKLT</sequence>
<evidence type="ECO:0000256" key="9">
    <source>
        <dbReference type="ARBA" id="ARBA00022605"/>
    </source>
</evidence>
<feature type="domain" description="Arginosuccinate synthase C-terminal" evidence="16">
    <location>
        <begin position="183"/>
        <end position="405"/>
    </location>
</feature>
<comment type="similarity">
    <text evidence="14">Belongs to the argininosuccinate synthase family.</text>
</comment>
<evidence type="ECO:0000256" key="14">
    <source>
        <dbReference type="ARBA" id="ARBA00061285"/>
    </source>
</evidence>
<dbReference type="UniPathway" id="UPA00158">
    <property type="reaction ID" value="UER00272"/>
</dbReference>
<dbReference type="OrthoDB" id="1688907at2759"/>
<dbReference type="UniPathway" id="UPA00068">
    <property type="reaction ID" value="UER00113"/>
</dbReference>
<evidence type="ECO:0000256" key="2">
    <source>
        <dbReference type="ARBA" id="ARBA00005154"/>
    </source>
</evidence>
<dbReference type="EMBL" id="CVRI01000020">
    <property type="protein sequence ID" value="CRK91214.1"/>
    <property type="molecule type" value="Genomic_DNA"/>
</dbReference>
<keyword evidence="9" id="KW-0028">Amino-acid biosynthesis</keyword>
<evidence type="ECO:0000256" key="4">
    <source>
        <dbReference type="ARBA" id="ARBA00012286"/>
    </source>
</evidence>
<comment type="pathway">
    <text evidence="1">Amino-acid biosynthesis; L-arginine biosynthesis; L-arginine from L-ornithine and carbamoyl phosphate: step 2/3.</text>
</comment>
<dbReference type="GO" id="GO:0000053">
    <property type="term" value="P:argininosuccinate metabolic process"/>
    <property type="evidence" value="ECO:0007669"/>
    <property type="project" value="TreeGrafter"/>
</dbReference>
<organism evidence="17 18">
    <name type="scientific">Clunio marinus</name>
    <dbReference type="NCBI Taxonomy" id="568069"/>
    <lineage>
        <taxon>Eukaryota</taxon>
        <taxon>Metazoa</taxon>
        <taxon>Ecdysozoa</taxon>
        <taxon>Arthropoda</taxon>
        <taxon>Hexapoda</taxon>
        <taxon>Insecta</taxon>
        <taxon>Pterygota</taxon>
        <taxon>Neoptera</taxon>
        <taxon>Endopterygota</taxon>
        <taxon>Diptera</taxon>
        <taxon>Nematocera</taxon>
        <taxon>Chironomoidea</taxon>
        <taxon>Chironomidae</taxon>
        <taxon>Clunio</taxon>
    </lineage>
</organism>
<evidence type="ECO:0000256" key="10">
    <source>
        <dbReference type="ARBA" id="ARBA00022741"/>
    </source>
</evidence>
<dbReference type="AlphaFoldDB" id="A0A1J1HXG2"/>
<dbReference type="InterPro" id="IPR023434">
    <property type="entry name" value="Arginosuc_synth_type_1_subfam"/>
</dbReference>
<evidence type="ECO:0000313" key="18">
    <source>
        <dbReference type="Proteomes" id="UP000183832"/>
    </source>
</evidence>
<dbReference type="PROSITE" id="PS00564">
    <property type="entry name" value="ARGININOSUCCIN_SYN_1"/>
    <property type="match status" value="1"/>
</dbReference>
<comment type="catalytic activity">
    <reaction evidence="13">
        <text>L-citrulline + L-aspartate + ATP = 2-(N(omega)-L-arginino)succinate + AMP + diphosphate + H(+)</text>
        <dbReference type="Rhea" id="RHEA:10932"/>
        <dbReference type="ChEBI" id="CHEBI:15378"/>
        <dbReference type="ChEBI" id="CHEBI:29991"/>
        <dbReference type="ChEBI" id="CHEBI:30616"/>
        <dbReference type="ChEBI" id="CHEBI:33019"/>
        <dbReference type="ChEBI" id="CHEBI:57472"/>
        <dbReference type="ChEBI" id="CHEBI:57743"/>
        <dbReference type="ChEBI" id="CHEBI:456215"/>
        <dbReference type="EC" id="6.3.4.5"/>
    </reaction>
</comment>
<dbReference type="GO" id="GO:0004055">
    <property type="term" value="F:argininosuccinate synthase activity"/>
    <property type="evidence" value="ECO:0007669"/>
    <property type="project" value="UniProtKB-EC"/>
</dbReference>
<dbReference type="Gene3D" id="3.90.1260.10">
    <property type="entry name" value="Argininosuccinate synthetase, chain A, domain 2"/>
    <property type="match status" value="1"/>
</dbReference>
<dbReference type="STRING" id="568069.A0A1J1HXG2"/>
<dbReference type="CDD" id="cd01999">
    <property type="entry name" value="ASS"/>
    <property type="match status" value="1"/>
</dbReference>
<evidence type="ECO:0000256" key="7">
    <source>
        <dbReference type="ARBA" id="ARBA00022571"/>
    </source>
</evidence>
<dbReference type="GO" id="GO:0005737">
    <property type="term" value="C:cytoplasm"/>
    <property type="evidence" value="ECO:0007669"/>
    <property type="project" value="TreeGrafter"/>
</dbReference>
<evidence type="ECO:0000256" key="8">
    <source>
        <dbReference type="ARBA" id="ARBA00022598"/>
    </source>
</evidence>
<dbReference type="GO" id="GO:0006526">
    <property type="term" value="P:L-arginine biosynthetic process"/>
    <property type="evidence" value="ECO:0007669"/>
    <property type="project" value="UniProtKB-UniPathway"/>
</dbReference>
<keyword evidence="7" id="KW-0055">Arginine biosynthesis</keyword>
<dbReference type="GO" id="GO:0005524">
    <property type="term" value="F:ATP binding"/>
    <property type="evidence" value="ECO:0007669"/>
    <property type="project" value="UniProtKB-KW"/>
</dbReference>